<dbReference type="Pfam" id="PF22633">
    <property type="entry name" value="F5_F8_type_C_2"/>
    <property type="match status" value="1"/>
</dbReference>
<reference evidence="11" key="1">
    <citation type="submission" date="2025-08" db="UniProtKB">
        <authorList>
            <consortium name="RefSeq"/>
        </authorList>
    </citation>
    <scope>IDENTIFICATION</scope>
</reference>
<evidence type="ECO:0000256" key="7">
    <source>
        <dbReference type="ARBA" id="ARBA00023157"/>
    </source>
</evidence>
<feature type="signal peptide" evidence="8">
    <location>
        <begin position="1"/>
        <end position="29"/>
    </location>
</feature>
<dbReference type="Proteomes" id="UP000694845">
    <property type="component" value="Unplaced"/>
</dbReference>
<dbReference type="OrthoDB" id="547680at2759"/>
<keyword evidence="6" id="KW-0106">Calcium</keyword>
<keyword evidence="7" id="KW-1015">Disulfide bond</keyword>
<evidence type="ECO:0000313" key="11">
    <source>
        <dbReference type="RefSeq" id="XP_022097175.1"/>
    </source>
</evidence>
<comment type="similarity">
    <text evidence="2">Belongs to the fucolectin family.</text>
</comment>
<evidence type="ECO:0000256" key="3">
    <source>
        <dbReference type="ARBA" id="ARBA00011233"/>
    </source>
</evidence>
<dbReference type="RefSeq" id="XP_022097175.1">
    <property type="nucleotide sequence ID" value="XM_022241483.1"/>
</dbReference>
<dbReference type="Gene3D" id="2.60.120.260">
    <property type="entry name" value="Galactose-binding domain-like"/>
    <property type="match status" value="1"/>
</dbReference>
<comment type="subunit">
    <text evidence="3">Homotrimer.</text>
</comment>
<organism evidence="10 11">
    <name type="scientific">Acanthaster planci</name>
    <name type="common">Crown-of-thorns starfish</name>
    <dbReference type="NCBI Taxonomy" id="133434"/>
    <lineage>
        <taxon>Eukaryota</taxon>
        <taxon>Metazoa</taxon>
        <taxon>Echinodermata</taxon>
        <taxon>Eleutherozoa</taxon>
        <taxon>Asterozoa</taxon>
        <taxon>Asteroidea</taxon>
        <taxon>Valvatacea</taxon>
        <taxon>Valvatida</taxon>
        <taxon>Acanthasteridae</taxon>
        <taxon>Acanthaster</taxon>
    </lineage>
</organism>
<dbReference type="GO" id="GO:0046872">
    <property type="term" value="F:metal ion binding"/>
    <property type="evidence" value="ECO:0007669"/>
    <property type="project" value="UniProtKB-KW"/>
</dbReference>
<dbReference type="InterPro" id="IPR006585">
    <property type="entry name" value="FTP1"/>
</dbReference>
<protein>
    <submittedName>
        <fullName evidence="11">Fucolectin-3-like</fullName>
    </submittedName>
</protein>
<proteinExistence type="inferred from homology"/>
<evidence type="ECO:0000256" key="2">
    <source>
        <dbReference type="ARBA" id="ARBA00010147"/>
    </source>
</evidence>
<dbReference type="GO" id="GO:0001868">
    <property type="term" value="P:regulation of complement activation, lectin pathway"/>
    <property type="evidence" value="ECO:0007669"/>
    <property type="project" value="UniProtKB-ARBA"/>
</dbReference>
<dbReference type="OMA" id="ISHTECG"/>
<evidence type="ECO:0000256" key="4">
    <source>
        <dbReference type="ARBA" id="ARBA00022723"/>
    </source>
</evidence>
<evidence type="ECO:0000256" key="8">
    <source>
        <dbReference type="SAM" id="SignalP"/>
    </source>
</evidence>
<feature type="chain" id="PRO_5034106619" evidence="8">
    <location>
        <begin position="30"/>
        <end position="176"/>
    </location>
</feature>
<feature type="domain" description="Fucolectin tachylectin-4 pentraxin-1" evidence="9">
    <location>
        <begin position="36"/>
        <end position="168"/>
    </location>
</feature>
<evidence type="ECO:0000256" key="1">
    <source>
        <dbReference type="ARBA" id="ARBA00002219"/>
    </source>
</evidence>
<name>A0A8B7YXF9_ACAPL</name>
<dbReference type="SUPFAM" id="SSF49785">
    <property type="entry name" value="Galactose-binding domain-like"/>
    <property type="match status" value="1"/>
</dbReference>
<evidence type="ECO:0000256" key="6">
    <source>
        <dbReference type="ARBA" id="ARBA00022837"/>
    </source>
</evidence>
<keyword evidence="4" id="KW-0479">Metal-binding</keyword>
<accession>A0A8B7YXF9</accession>
<gene>
    <name evidence="11" type="primary">LOC110982800</name>
</gene>
<dbReference type="KEGG" id="aplc:110982800"/>
<sequence>MENSRGCRCRFGVSLLLLAFLSFPNKGLALINLRDKYVSQSSNYSNGYPTKAVDDDIYSISHTECGGYQWWRVDLENAYRVERITIINRHDQHGSRLTGAIVRAGLNLDHSRNQQIGSSVRRNQASPGGQTIHFGANPSVMARYVSVELSGSCLQLADLRIEEETLVSTGECGGFL</sequence>
<dbReference type="GO" id="GO:0042806">
    <property type="term" value="F:fucose binding"/>
    <property type="evidence" value="ECO:0007669"/>
    <property type="project" value="UniProtKB-ARBA"/>
</dbReference>
<keyword evidence="10" id="KW-1185">Reference proteome</keyword>
<dbReference type="InterPro" id="IPR008979">
    <property type="entry name" value="Galactose-bd-like_sf"/>
</dbReference>
<dbReference type="InterPro" id="IPR051941">
    <property type="entry name" value="BG_Antigen-Binding_Lectin"/>
</dbReference>
<evidence type="ECO:0000259" key="9">
    <source>
        <dbReference type="SMART" id="SM00607"/>
    </source>
</evidence>
<dbReference type="SMART" id="SM00607">
    <property type="entry name" value="FTP"/>
    <property type="match status" value="1"/>
</dbReference>
<dbReference type="PANTHER" id="PTHR45713">
    <property type="entry name" value="FTP DOMAIN-CONTAINING PROTEIN"/>
    <property type="match status" value="1"/>
</dbReference>
<keyword evidence="5" id="KW-0430">Lectin</keyword>
<evidence type="ECO:0000256" key="5">
    <source>
        <dbReference type="ARBA" id="ARBA00022734"/>
    </source>
</evidence>
<comment type="function">
    <text evidence="1">Acts as a defensive agent. Recognizes blood group fucosylated oligosaccharides including A, B, H and Lewis B-type antigens. Does not recognize Lewis A antigen and has low affinity for monovalent haptens.</text>
</comment>
<keyword evidence="8" id="KW-0732">Signal</keyword>
<dbReference type="GeneID" id="110982800"/>
<dbReference type="GO" id="GO:0010185">
    <property type="term" value="P:regulation of cellular defense response"/>
    <property type="evidence" value="ECO:0007669"/>
    <property type="project" value="UniProtKB-ARBA"/>
</dbReference>
<evidence type="ECO:0000313" key="10">
    <source>
        <dbReference type="Proteomes" id="UP000694845"/>
    </source>
</evidence>
<dbReference type="AlphaFoldDB" id="A0A8B7YXF9"/>
<dbReference type="PANTHER" id="PTHR45713:SF6">
    <property type="entry name" value="F5_8 TYPE C DOMAIN-CONTAINING PROTEIN"/>
    <property type="match status" value="1"/>
</dbReference>